<dbReference type="Proteomes" id="UP000030746">
    <property type="component" value="Unassembled WGS sequence"/>
</dbReference>
<gene>
    <name evidence="1" type="ORF">LOTGIDRAFT_155764</name>
</gene>
<dbReference type="RefSeq" id="XP_009066539.1">
    <property type="nucleotide sequence ID" value="XM_009068291.1"/>
</dbReference>
<dbReference type="Gene3D" id="1.10.10.60">
    <property type="entry name" value="Homeodomain-like"/>
    <property type="match status" value="1"/>
</dbReference>
<organism evidence="1 2">
    <name type="scientific">Lottia gigantea</name>
    <name type="common">Giant owl limpet</name>
    <dbReference type="NCBI Taxonomy" id="225164"/>
    <lineage>
        <taxon>Eukaryota</taxon>
        <taxon>Metazoa</taxon>
        <taxon>Spiralia</taxon>
        <taxon>Lophotrochozoa</taxon>
        <taxon>Mollusca</taxon>
        <taxon>Gastropoda</taxon>
        <taxon>Patellogastropoda</taxon>
        <taxon>Lottioidea</taxon>
        <taxon>Lottiidae</taxon>
        <taxon>Lottia</taxon>
    </lineage>
</organism>
<keyword evidence="2" id="KW-1185">Reference proteome</keyword>
<dbReference type="CTD" id="20236823"/>
<dbReference type="KEGG" id="lgi:LOTGIDRAFT_155764"/>
<protein>
    <recommendedName>
        <fullName evidence="3">Homeobox domain-containing protein</fullName>
    </recommendedName>
</protein>
<sequence>MLKVSLCPNSLTVPNISPTPEPPRASLSIAKLCLRASAFAAASAFLSLTALAIPAAQPAVAPAAAKPAKRACRSSLLFLSSLISCSSLSSSDFFTSSLIFTPAFATEPRACASEEMRDLLFETKLATLGMRDLNILERIFQENHYPDSYVFDQLCDTLNLDIEKLAPTRLHYGTTYSTV</sequence>
<proteinExistence type="predicted"/>
<reference evidence="1 2" key="1">
    <citation type="journal article" date="2013" name="Nature">
        <title>Insights into bilaterian evolution from three spiralian genomes.</title>
        <authorList>
            <person name="Simakov O."/>
            <person name="Marletaz F."/>
            <person name="Cho S.J."/>
            <person name="Edsinger-Gonzales E."/>
            <person name="Havlak P."/>
            <person name="Hellsten U."/>
            <person name="Kuo D.H."/>
            <person name="Larsson T."/>
            <person name="Lv J."/>
            <person name="Arendt D."/>
            <person name="Savage R."/>
            <person name="Osoegawa K."/>
            <person name="de Jong P."/>
            <person name="Grimwood J."/>
            <person name="Chapman J.A."/>
            <person name="Shapiro H."/>
            <person name="Aerts A."/>
            <person name="Otillar R.P."/>
            <person name="Terry A.Y."/>
            <person name="Boore J.L."/>
            <person name="Grigoriev I.V."/>
            <person name="Lindberg D.R."/>
            <person name="Seaver E.C."/>
            <person name="Weisblat D.A."/>
            <person name="Putnam N.H."/>
            <person name="Rokhsar D.S."/>
        </authorList>
    </citation>
    <scope>NUCLEOTIDE SEQUENCE [LARGE SCALE GENOMIC DNA]</scope>
</reference>
<dbReference type="AlphaFoldDB" id="V3ZPG8"/>
<dbReference type="InterPro" id="IPR001356">
    <property type="entry name" value="HD"/>
</dbReference>
<dbReference type="GO" id="GO:0003677">
    <property type="term" value="F:DNA binding"/>
    <property type="evidence" value="ECO:0007669"/>
    <property type="project" value="InterPro"/>
</dbReference>
<dbReference type="CDD" id="cd00086">
    <property type="entry name" value="homeodomain"/>
    <property type="match status" value="1"/>
</dbReference>
<dbReference type="GeneID" id="20236823"/>
<name>V3ZPG8_LOTGI</name>
<evidence type="ECO:0000313" key="1">
    <source>
        <dbReference type="EMBL" id="ESO82746.1"/>
    </source>
</evidence>
<evidence type="ECO:0000313" key="2">
    <source>
        <dbReference type="Proteomes" id="UP000030746"/>
    </source>
</evidence>
<dbReference type="OrthoDB" id="6159439at2759"/>
<evidence type="ECO:0008006" key="3">
    <source>
        <dbReference type="Google" id="ProtNLM"/>
    </source>
</evidence>
<accession>V3ZPG8</accession>
<dbReference type="HOGENOM" id="CLU_1505150_0_0_1"/>
<dbReference type="EMBL" id="KB203854">
    <property type="protein sequence ID" value="ESO82746.1"/>
    <property type="molecule type" value="Genomic_DNA"/>
</dbReference>